<sequence>MSAHKTERLLNLLIMLLVTTRPVPKSRIREILYPDASPEAFDKMFDRDKEELRSLGVPVEVGQIDAYFDDEPGYRVKPDEFALPVIELAADEAAVVGLATRVWDHQRLARATTEAVRKLSAAGAEIDLSALDIAQPRLPADEPTFDVFFEAILERSVVEFDYWRSGTDAPSRRRLEPWGVTRYSGRWYVVGHDLDRGEERVFRLSRVQGEAHKVGRPGAYSIPEGTDISAATRRLAPDLSTEPVVLLVRAGAALPLRRAAETVEVGVPGPDQATPWDRLTLTRASVGIADEVLGFGASVFVESPASLRDQVVSRLEAVVAR</sequence>
<protein>
    <submittedName>
        <fullName evidence="3">Helix-turn-helix transcriptional regulator</fullName>
    </submittedName>
</protein>
<reference evidence="3 4" key="1">
    <citation type="submission" date="2024-09" db="EMBL/GenBank/DDBJ databases">
        <authorList>
            <person name="Sun Q."/>
            <person name="Mori K."/>
        </authorList>
    </citation>
    <scope>NUCLEOTIDE SEQUENCE [LARGE SCALE GENOMIC DNA]</scope>
    <source>
        <strain evidence="3 4">JCM 9626</strain>
    </source>
</reference>
<evidence type="ECO:0000259" key="2">
    <source>
        <dbReference type="Pfam" id="PF25583"/>
    </source>
</evidence>
<dbReference type="RefSeq" id="WP_140010600.1">
    <property type="nucleotide sequence ID" value="NZ_JBHMDG010000024.1"/>
</dbReference>
<dbReference type="PANTHER" id="PTHR34580:SF3">
    <property type="entry name" value="PROTEIN PAFB"/>
    <property type="match status" value="1"/>
</dbReference>
<gene>
    <name evidence="3" type="ORF">ACFFRI_16740</name>
</gene>
<dbReference type="PANTHER" id="PTHR34580">
    <property type="match status" value="1"/>
</dbReference>
<keyword evidence="4" id="KW-1185">Reference proteome</keyword>
<organism evidence="3 4">
    <name type="scientific">Nocardioides plantarum</name>
    <dbReference type="NCBI Taxonomy" id="29299"/>
    <lineage>
        <taxon>Bacteria</taxon>
        <taxon>Bacillati</taxon>
        <taxon>Actinomycetota</taxon>
        <taxon>Actinomycetes</taxon>
        <taxon>Propionibacteriales</taxon>
        <taxon>Nocardioidaceae</taxon>
        <taxon>Nocardioides</taxon>
    </lineage>
</organism>
<dbReference type="InterPro" id="IPR051534">
    <property type="entry name" value="CBASS_pafABC_assoc_protein"/>
</dbReference>
<dbReference type="Pfam" id="PF13280">
    <property type="entry name" value="WYL"/>
    <property type="match status" value="1"/>
</dbReference>
<dbReference type="InterPro" id="IPR057727">
    <property type="entry name" value="WCX_dom"/>
</dbReference>
<name>A0ABV5KD94_9ACTN</name>
<evidence type="ECO:0000313" key="3">
    <source>
        <dbReference type="EMBL" id="MFB9314707.1"/>
    </source>
</evidence>
<dbReference type="InterPro" id="IPR026881">
    <property type="entry name" value="WYL_dom"/>
</dbReference>
<feature type="domain" description="WYL" evidence="1">
    <location>
        <begin position="144"/>
        <end position="208"/>
    </location>
</feature>
<dbReference type="Pfam" id="PF25583">
    <property type="entry name" value="WCX"/>
    <property type="match status" value="1"/>
</dbReference>
<dbReference type="EMBL" id="JBHMDG010000024">
    <property type="protein sequence ID" value="MFB9314707.1"/>
    <property type="molecule type" value="Genomic_DNA"/>
</dbReference>
<proteinExistence type="predicted"/>
<dbReference type="PROSITE" id="PS52050">
    <property type="entry name" value="WYL"/>
    <property type="match status" value="1"/>
</dbReference>
<evidence type="ECO:0000259" key="1">
    <source>
        <dbReference type="Pfam" id="PF13280"/>
    </source>
</evidence>
<feature type="domain" description="WCX" evidence="2">
    <location>
        <begin position="241"/>
        <end position="318"/>
    </location>
</feature>
<accession>A0ABV5KD94</accession>
<evidence type="ECO:0000313" key="4">
    <source>
        <dbReference type="Proteomes" id="UP001589750"/>
    </source>
</evidence>
<dbReference type="Proteomes" id="UP001589750">
    <property type="component" value="Unassembled WGS sequence"/>
</dbReference>
<comment type="caution">
    <text evidence="3">The sequence shown here is derived from an EMBL/GenBank/DDBJ whole genome shotgun (WGS) entry which is preliminary data.</text>
</comment>